<reference evidence="5 6" key="1">
    <citation type="journal article" date="2015" name="Genome Announc.">
        <title>Expanding the biotechnology potential of lactobacilli through comparative genomics of 213 strains and associated genera.</title>
        <authorList>
            <person name="Sun Z."/>
            <person name="Harris H.M."/>
            <person name="McCann A."/>
            <person name="Guo C."/>
            <person name="Argimon S."/>
            <person name="Zhang W."/>
            <person name="Yang X."/>
            <person name="Jeffery I.B."/>
            <person name="Cooney J.C."/>
            <person name="Kagawa T.F."/>
            <person name="Liu W."/>
            <person name="Song Y."/>
            <person name="Salvetti E."/>
            <person name="Wrobel A."/>
            <person name="Rasinkangas P."/>
            <person name="Parkhill J."/>
            <person name="Rea M.C."/>
            <person name="O'Sullivan O."/>
            <person name="Ritari J."/>
            <person name="Douillard F.P."/>
            <person name="Paul Ross R."/>
            <person name="Yang R."/>
            <person name="Briner A.E."/>
            <person name="Felis G.E."/>
            <person name="de Vos W.M."/>
            <person name="Barrangou R."/>
            <person name="Klaenhammer T.R."/>
            <person name="Caufield P.W."/>
            <person name="Cui Y."/>
            <person name="Zhang H."/>
            <person name="O'Toole P.W."/>
        </authorList>
    </citation>
    <scope>NUCLEOTIDE SEQUENCE [LARGE SCALE GENOMIC DNA]</scope>
    <source>
        <strain evidence="5 6">DSM 15354</strain>
    </source>
</reference>
<accession>A0A0R1RZ89</accession>
<dbReference type="GO" id="GO:0005737">
    <property type="term" value="C:cytoplasm"/>
    <property type="evidence" value="ECO:0007669"/>
    <property type="project" value="TreeGrafter"/>
</dbReference>
<dbReference type="GO" id="GO:0006637">
    <property type="term" value="P:acyl-CoA metabolic process"/>
    <property type="evidence" value="ECO:0007669"/>
    <property type="project" value="TreeGrafter"/>
</dbReference>
<dbReference type="Proteomes" id="UP000051931">
    <property type="component" value="Unassembled WGS sequence"/>
</dbReference>
<dbReference type="CDD" id="cd03442">
    <property type="entry name" value="BFIT_BACH"/>
    <property type="match status" value="1"/>
</dbReference>
<protein>
    <recommendedName>
        <fullName evidence="4">HotDog ACOT-type domain-containing protein</fullName>
    </recommendedName>
</protein>
<dbReference type="InterPro" id="IPR006683">
    <property type="entry name" value="Thioestr_dom"/>
</dbReference>
<comment type="caution">
    <text evidence="5">The sequence shown here is derived from an EMBL/GenBank/DDBJ whole genome shotgun (WGS) entry which is preliminary data.</text>
</comment>
<dbReference type="Pfam" id="PF03061">
    <property type="entry name" value="4HBT"/>
    <property type="match status" value="1"/>
</dbReference>
<dbReference type="RefSeq" id="WP_027825280.1">
    <property type="nucleotide sequence ID" value="NZ_AUEI01000014.1"/>
</dbReference>
<name>A0A0R1RZ89_9LACO</name>
<dbReference type="PATRIC" id="fig|1122152.4.peg.342"/>
<dbReference type="InterPro" id="IPR040170">
    <property type="entry name" value="Cytosol_ACT"/>
</dbReference>
<comment type="similarity">
    <text evidence="1">Belongs to the acyl coenzyme A hydrolase family.</text>
</comment>
<evidence type="ECO:0000256" key="2">
    <source>
        <dbReference type="ARBA" id="ARBA00022801"/>
    </source>
</evidence>
<sequence>MSFSFYKCELGDFVVTPGMLNHLGILHGGNLVKHLDSNLGIFVSRYNGTRCVTGRIDRMNFLKRSYVGDCVYFEASILKTSKHTVTVYSAIKHRKLGQKSDLIGEAVFTFVAVTPEFELVPMKPFEVINEEQKQFISEKLKQFQL</sequence>
<proteinExistence type="inferred from homology"/>
<dbReference type="eggNOG" id="COG1607">
    <property type="taxonomic scope" value="Bacteria"/>
</dbReference>
<dbReference type="OrthoDB" id="9791628at2"/>
<evidence type="ECO:0000313" key="6">
    <source>
        <dbReference type="Proteomes" id="UP000051931"/>
    </source>
</evidence>
<keyword evidence="2 3" id="KW-0378">Hydrolase</keyword>
<dbReference type="InterPro" id="IPR029069">
    <property type="entry name" value="HotDog_dom_sf"/>
</dbReference>
<gene>
    <name evidence="5" type="ORF">FC23_GL000337</name>
</gene>
<organism evidence="5 6">
    <name type="scientific">Lactobacillus psittaci DSM 15354</name>
    <dbReference type="NCBI Taxonomy" id="1122152"/>
    <lineage>
        <taxon>Bacteria</taxon>
        <taxon>Bacillati</taxon>
        <taxon>Bacillota</taxon>
        <taxon>Bacilli</taxon>
        <taxon>Lactobacillales</taxon>
        <taxon>Lactobacillaceae</taxon>
        <taxon>Lactobacillus</taxon>
    </lineage>
</organism>
<dbReference type="GO" id="GO:0052816">
    <property type="term" value="F:long-chain fatty acyl-CoA hydrolase activity"/>
    <property type="evidence" value="ECO:0007669"/>
    <property type="project" value="TreeGrafter"/>
</dbReference>
<feature type="domain" description="HotDog ACOT-type" evidence="4">
    <location>
        <begin position="5"/>
        <end position="116"/>
    </location>
</feature>
<evidence type="ECO:0000256" key="3">
    <source>
        <dbReference type="PROSITE-ProRule" id="PRU01106"/>
    </source>
</evidence>
<evidence type="ECO:0000259" key="4">
    <source>
        <dbReference type="PROSITE" id="PS51770"/>
    </source>
</evidence>
<dbReference type="STRING" id="1122152.GCA_000425905_01336"/>
<dbReference type="InterPro" id="IPR033120">
    <property type="entry name" value="HOTDOG_ACOT"/>
</dbReference>
<dbReference type="PANTHER" id="PTHR11049">
    <property type="entry name" value="ACYL COENZYME A THIOESTER HYDROLASE"/>
    <property type="match status" value="1"/>
</dbReference>
<evidence type="ECO:0000256" key="1">
    <source>
        <dbReference type="ARBA" id="ARBA00010458"/>
    </source>
</evidence>
<dbReference type="Gene3D" id="3.10.129.10">
    <property type="entry name" value="Hotdog Thioesterase"/>
    <property type="match status" value="1"/>
</dbReference>
<dbReference type="AlphaFoldDB" id="A0A0R1RZ89"/>
<dbReference type="EMBL" id="AZFB01000011">
    <property type="protein sequence ID" value="KRL62252.1"/>
    <property type="molecule type" value="Genomic_DNA"/>
</dbReference>
<keyword evidence="6" id="KW-1185">Reference proteome</keyword>
<dbReference type="SUPFAM" id="SSF54637">
    <property type="entry name" value="Thioesterase/thiol ester dehydrase-isomerase"/>
    <property type="match status" value="1"/>
</dbReference>
<evidence type="ECO:0000313" key="5">
    <source>
        <dbReference type="EMBL" id="KRL62252.1"/>
    </source>
</evidence>
<dbReference type="PROSITE" id="PS51770">
    <property type="entry name" value="HOTDOG_ACOT"/>
    <property type="match status" value="1"/>
</dbReference>